<dbReference type="Gene3D" id="3.40.30.10">
    <property type="entry name" value="Glutaredoxin"/>
    <property type="match status" value="1"/>
</dbReference>
<accession>A0A3G2S720</accession>
<dbReference type="EMBL" id="CP033149">
    <property type="protein sequence ID" value="AYO41837.1"/>
    <property type="molecule type" value="Genomic_DNA"/>
</dbReference>
<evidence type="ECO:0000313" key="1">
    <source>
        <dbReference type="EMBL" id="AYO41837.1"/>
    </source>
</evidence>
<dbReference type="PANTHER" id="PTHR33875:SF2">
    <property type="entry name" value="ACR183CP"/>
    <property type="match status" value="1"/>
</dbReference>
<gene>
    <name evidence="1" type="ORF">DNF11_0887</name>
</gene>
<name>A0A3G2S720_MALR7</name>
<dbReference type="SUPFAM" id="SSF52833">
    <property type="entry name" value="Thioredoxin-like"/>
    <property type="match status" value="1"/>
</dbReference>
<dbReference type="PANTHER" id="PTHR33875">
    <property type="entry name" value="OS09G0542200 PROTEIN"/>
    <property type="match status" value="1"/>
</dbReference>
<sequence length="235" mass="26264">MSLPPTLQALSIGARDATNTLELYLDYLCPFSAKIFLNFHEHIASMVSGNDARYRGQLRVVIRPVPQPWHASSTWLHETALAVARLARSDEHMLEDPQTNAFWQYSVALMRESERWNDANVRAKSADEVRAELTSLAVSVLGEDARKSGSAPLVRLDSGQTLTEAVRGWTRVGEGNSGSRIVPDLKYCVKIGRQNSIHVTPTALWNGVVEPSVSSSFSREQWVQFLDERMPRANM</sequence>
<dbReference type="AlphaFoldDB" id="A0A3G2S720"/>
<organism evidence="1 2">
    <name type="scientific">Malassezia restricta (strain ATCC 96810 / NBRC 103918 / CBS 7877)</name>
    <name type="common">Seborrheic dermatitis infection agent</name>
    <dbReference type="NCBI Taxonomy" id="425264"/>
    <lineage>
        <taxon>Eukaryota</taxon>
        <taxon>Fungi</taxon>
        <taxon>Dikarya</taxon>
        <taxon>Basidiomycota</taxon>
        <taxon>Ustilaginomycotina</taxon>
        <taxon>Malasseziomycetes</taxon>
        <taxon>Malasseziales</taxon>
        <taxon>Malasseziaceae</taxon>
        <taxon>Malassezia</taxon>
    </lineage>
</organism>
<keyword evidence="2" id="KW-1185">Reference proteome</keyword>
<evidence type="ECO:0000313" key="2">
    <source>
        <dbReference type="Proteomes" id="UP000269793"/>
    </source>
</evidence>
<dbReference type="OrthoDB" id="37297at2759"/>
<dbReference type="Proteomes" id="UP000269793">
    <property type="component" value="Chromosome II"/>
</dbReference>
<dbReference type="VEuPathDB" id="FungiDB:DNF11_0887"/>
<reference evidence="1 2" key="1">
    <citation type="submission" date="2018-10" db="EMBL/GenBank/DDBJ databases">
        <title>Complete genome sequence of Malassezia restricta CBS 7877.</title>
        <authorList>
            <person name="Morand S.C."/>
            <person name="Bertignac M."/>
            <person name="Iltis A."/>
            <person name="Kolder I."/>
            <person name="Pirovano W."/>
            <person name="Jourdain R."/>
            <person name="Clavaud C."/>
        </authorList>
    </citation>
    <scope>NUCLEOTIDE SEQUENCE [LARGE SCALE GENOMIC DNA]</scope>
    <source>
        <strain evidence="1 2">CBS 7877</strain>
    </source>
</reference>
<protein>
    <submittedName>
        <fullName evidence="1">Uncharacterized protein</fullName>
    </submittedName>
</protein>
<dbReference type="STRING" id="425264.A0A3G2S720"/>
<dbReference type="InterPro" id="IPR036249">
    <property type="entry name" value="Thioredoxin-like_sf"/>
</dbReference>
<proteinExistence type="predicted"/>